<dbReference type="AlphaFoldDB" id="A0A0D3AWD4"/>
<evidence type="ECO:0000313" key="3">
    <source>
        <dbReference type="Proteomes" id="UP000032141"/>
    </source>
</evidence>
<dbReference type="InterPro" id="IPR002083">
    <property type="entry name" value="MATH/TRAF_dom"/>
</dbReference>
<dbReference type="CDD" id="cd00121">
    <property type="entry name" value="MATH"/>
    <property type="match status" value="2"/>
</dbReference>
<sequence length="330" mass="38469">MKLGTTQPSKTSSIAVIDSPISSDKLFDRREYWRERPPSTYCLKISSFTKLATSPNTQKYDSLPFASDGYNWTLTVYPKGNKNEDGDGQVSLYVQIDNSTLLNSPKEVDPEIKRSWIGNHGQESMDMKSWTENHGQEIMDRKTEARKGNASWFPSLTKSLWSSLRESVDMKRIKSKSKDMKNLIDHEQEIMDMKSWTENHGHKMMDKKSWTGKLKQGKMIELLMVAQTETYVWSTETDAKRFFLFKPYWGQPRTKSYDEIANPGNGYLFDKGQILFGVDVLVTETFNKWEVFSFTENLHNRFYKWEITSFSSLEKQFYLSDEFTIGGRNW</sequence>
<feature type="domain" description="MATH" evidence="1">
    <location>
        <begin position="300"/>
        <end position="330"/>
    </location>
</feature>
<dbReference type="HOGENOM" id="CLU_842939_0_0_1"/>
<dbReference type="Pfam" id="PF22486">
    <property type="entry name" value="MATH_2"/>
    <property type="match status" value="1"/>
</dbReference>
<name>A0A0D3AWD4_BRAOL</name>
<dbReference type="PANTHER" id="PTHR46162">
    <property type="entry name" value="TRAF-LIKE FAMILY PROTEIN"/>
    <property type="match status" value="1"/>
</dbReference>
<dbReference type="eggNOG" id="KOG1987">
    <property type="taxonomic scope" value="Eukaryota"/>
</dbReference>
<feature type="domain" description="MATH" evidence="1">
    <location>
        <begin position="38"/>
        <end position="99"/>
    </location>
</feature>
<dbReference type="PANTHER" id="PTHR46162:SF58">
    <property type="entry name" value="TRAF-LIKE FAMILY PROTEIN"/>
    <property type="match status" value="1"/>
</dbReference>
<accession>A0A0D3AWD4</accession>
<dbReference type="Proteomes" id="UP000032141">
    <property type="component" value="Chromosome C2"/>
</dbReference>
<organism evidence="2 3">
    <name type="scientific">Brassica oleracea var. oleracea</name>
    <dbReference type="NCBI Taxonomy" id="109376"/>
    <lineage>
        <taxon>Eukaryota</taxon>
        <taxon>Viridiplantae</taxon>
        <taxon>Streptophyta</taxon>
        <taxon>Embryophyta</taxon>
        <taxon>Tracheophyta</taxon>
        <taxon>Spermatophyta</taxon>
        <taxon>Magnoliopsida</taxon>
        <taxon>eudicotyledons</taxon>
        <taxon>Gunneridae</taxon>
        <taxon>Pentapetalae</taxon>
        <taxon>rosids</taxon>
        <taxon>malvids</taxon>
        <taxon>Brassicales</taxon>
        <taxon>Brassicaceae</taxon>
        <taxon>Brassiceae</taxon>
        <taxon>Brassica</taxon>
    </lineage>
</organism>
<reference evidence="2" key="2">
    <citation type="submission" date="2015-03" db="UniProtKB">
        <authorList>
            <consortium name="EnsemblPlants"/>
        </authorList>
    </citation>
    <scope>IDENTIFICATION</scope>
</reference>
<dbReference type="SUPFAM" id="SSF49599">
    <property type="entry name" value="TRAF domain-like"/>
    <property type="match status" value="2"/>
</dbReference>
<evidence type="ECO:0000313" key="2">
    <source>
        <dbReference type="EnsemblPlants" id="Bo2g146260.1"/>
    </source>
</evidence>
<dbReference type="Gramene" id="Bo2g146260.1">
    <property type="protein sequence ID" value="Bo2g146260.1"/>
    <property type="gene ID" value="Bo2g146260"/>
</dbReference>
<keyword evidence="3" id="KW-1185">Reference proteome</keyword>
<proteinExistence type="predicted"/>
<reference evidence="2 3" key="1">
    <citation type="journal article" date="2014" name="Genome Biol.">
        <title>Transcriptome and methylome profiling reveals relics of genome dominance in the mesopolyploid Brassica oleracea.</title>
        <authorList>
            <person name="Parkin I.A."/>
            <person name="Koh C."/>
            <person name="Tang H."/>
            <person name="Robinson S.J."/>
            <person name="Kagale S."/>
            <person name="Clarke W.E."/>
            <person name="Town C.D."/>
            <person name="Nixon J."/>
            <person name="Krishnakumar V."/>
            <person name="Bidwell S.L."/>
            <person name="Denoeud F."/>
            <person name="Belcram H."/>
            <person name="Links M.G."/>
            <person name="Just J."/>
            <person name="Clarke C."/>
            <person name="Bender T."/>
            <person name="Huebert T."/>
            <person name="Mason A.S."/>
            <person name="Pires J.C."/>
            <person name="Barker G."/>
            <person name="Moore J."/>
            <person name="Walley P.G."/>
            <person name="Manoli S."/>
            <person name="Batley J."/>
            <person name="Edwards D."/>
            <person name="Nelson M.N."/>
            <person name="Wang X."/>
            <person name="Paterson A.H."/>
            <person name="King G."/>
            <person name="Bancroft I."/>
            <person name="Chalhoub B."/>
            <person name="Sharpe A.G."/>
        </authorList>
    </citation>
    <scope>NUCLEOTIDE SEQUENCE</scope>
    <source>
        <strain evidence="2 3">cv. TO1000</strain>
    </source>
</reference>
<evidence type="ECO:0000259" key="1">
    <source>
        <dbReference type="PROSITE" id="PS50144"/>
    </source>
</evidence>
<dbReference type="PROSITE" id="PS50144">
    <property type="entry name" value="MATH"/>
    <property type="match status" value="2"/>
</dbReference>
<dbReference type="EnsemblPlants" id="Bo2g146260.1">
    <property type="protein sequence ID" value="Bo2g146260.1"/>
    <property type="gene ID" value="Bo2g146260"/>
</dbReference>
<dbReference type="InterPro" id="IPR008974">
    <property type="entry name" value="TRAF-like"/>
</dbReference>
<protein>
    <recommendedName>
        <fullName evidence="1">MATH domain-containing protein</fullName>
    </recommendedName>
</protein>
<dbReference type="Gene3D" id="2.60.210.10">
    <property type="entry name" value="Apoptosis, Tumor Necrosis Factor Receptor Associated Protein 2, Chain A"/>
    <property type="match status" value="1"/>
</dbReference>